<dbReference type="Proteomes" id="UP000293360">
    <property type="component" value="Unassembled WGS sequence"/>
</dbReference>
<dbReference type="PANTHER" id="PTHR33990:SF2">
    <property type="entry name" value="PHNB-LIKE DOMAIN-CONTAINING PROTEIN"/>
    <property type="match status" value="1"/>
</dbReference>
<protein>
    <recommendedName>
        <fullName evidence="1">PhnB-like domain-containing protein</fullName>
    </recommendedName>
</protein>
<evidence type="ECO:0000259" key="1">
    <source>
        <dbReference type="Pfam" id="PF06983"/>
    </source>
</evidence>
<comment type="caution">
    <text evidence="2">The sequence shown here is derived from an EMBL/GenBank/DDBJ whole genome shotgun (WGS) entry which is preliminary data.</text>
</comment>
<dbReference type="Pfam" id="PF06983">
    <property type="entry name" value="3-dmu-9_3-mt"/>
    <property type="match status" value="1"/>
</dbReference>
<dbReference type="InterPro" id="IPR028973">
    <property type="entry name" value="PhnB-like"/>
</dbReference>
<feature type="domain" description="PhnB-like" evidence="1">
    <location>
        <begin position="8"/>
        <end position="126"/>
    </location>
</feature>
<dbReference type="CDD" id="cd06588">
    <property type="entry name" value="PhnB_like"/>
    <property type="match status" value="1"/>
</dbReference>
<dbReference type="OrthoDB" id="10255422at2759"/>
<evidence type="ECO:0000313" key="2">
    <source>
        <dbReference type="EMBL" id="RYO93928.1"/>
    </source>
</evidence>
<dbReference type="EMBL" id="QJNU01000577">
    <property type="protein sequence ID" value="RYO93928.1"/>
    <property type="molecule type" value="Genomic_DNA"/>
</dbReference>
<dbReference type="PANTHER" id="PTHR33990">
    <property type="entry name" value="PROTEIN YJDN-RELATED"/>
    <property type="match status" value="1"/>
</dbReference>
<name>A0A4Q4T0Z9_9PEZI</name>
<organism evidence="2 3">
    <name type="scientific">Monosporascus ibericus</name>
    <dbReference type="NCBI Taxonomy" id="155417"/>
    <lineage>
        <taxon>Eukaryota</taxon>
        <taxon>Fungi</taxon>
        <taxon>Dikarya</taxon>
        <taxon>Ascomycota</taxon>
        <taxon>Pezizomycotina</taxon>
        <taxon>Sordariomycetes</taxon>
        <taxon>Xylariomycetidae</taxon>
        <taxon>Xylariales</taxon>
        <taxon>Xylariales incertae sedis</taxon>
        <taxon>Monosporascus</taxon>
    </lineage>
</organism>
<reference evidence="2 3" key="1">
    <citation type="submission" date="2018-06" db="EMBL/GenBank/DDBJ databases">
        <title>Complete Genomes of Monosporascus.</title>
        <authorList>
            <person name="Robinson A.J."/>
            <person name="Natvig D.O."/>
        </authorList>
    </citation>
    <scope>NUCLEOTIDE SEQUENCE [LARGE SCALE GENOMIC DNA]</scope>
    <source>
        <strain evidence="2 3">CBS 110550</strain>
    </source>
</reference>
<dbReference type="InterPro" id="IPR009725">
    <property type="entry name" value="3_dmu_93_MTrfase"/>
</dbReference>
<keyword evidence="3" id="KW-1185">Reference proteome</keyword>
<dbReference type="AlphaFoldDB" id="A0A4Q4T0Z9"/>
<dbReference type="Gene3D" id="3.10.180.10">
    <property type="entry name" value="2,3-Dihydroxybiphenyl 1,2-Dioxygenase, domain 1"/>
    <property type="match status" value="1"/>
</dbReference>
<gene>
    <name evidence="2" type="ORF">DL764_007907</name>
</gene>
<sequence>MSFDKLTLTTCLWFDGQAEEAANFYVSVFKNSKVTHIQRYSDAGKEFHGHEPGTVLVVEFELNRHRFVGLNGGPNFKFSPATSFMVDCDTQEEVDYYWDKLREGGDEATQQCGWLADKYGVSWQIVPRVLKDMLSSPNKEKADRATVAMMHMHKLDIAGLQRAFEGTV</sequence>
<dbReference type="InterPro" id="IPR029068">
    <property type="entry name" value="Glyas_Bleomycin-R_OHBP_Dase"/>
</dbReference>
<accession>A0A4Q4T0Z9</accession>
<dbReference type="SUPFAM" id="SSF54593">
    <property type="entry name" value="Glyoxalase/Bleomycin resistance protein/Dihydroxybiphenyl dioxygenase"/>
    <property type="match status" value="1"/>
</dbReference>
<evidence type="ECO:0000313" key="3">
    <source>
        <dbReference type="Proteomes" id="UP000293360"/>
    </source>
</evidence>
<proteinExistence type="predicted"/>
<dbReference type="PIRSF" id="PIRSF021700">
    <property type="entry name" value="3_dmu_93_MTrfase"/>
    <property type="match status" value="1"/>
</dbReference>
<dbReference type="STRING" id="155417.A0A4Q4T0Z9"/>